<dbReference type="PANTHER" id="PTHR44846">
    <property type="entry name" value="MANNOSYL-D-GLYCERATE TRANSPORT/METABOLISM SYSTEM REPRESSOR MNGR-RELATED"/>
    <property type="match status" value="1"/>
</dbReference>
<evidence type="ECO:0000256" key="3">
    <source>
        <dbReference type="ARBA" id="ARBA00023163"/>
    </source>
</evidence>
<keyword evidence="2" id="KW-0238">DNA-binding</keyword>
<dbReference type="InterPro" id="IPR036388">
    <property type="entry name" value="WH-like_DNA-bd_sf"/>
</dbReference>
<dbReference type="Proteomes" id="UP000295674">
    <property type="component" value="Unassembled WGS sequence"/>
</dbReference>
<dbReference type="Gene3D" id="1.10.10.10">
    <property type="entry name" value="Winged helix-like DNA-binding domain superfamily/Winged helix DNA-binding domain"/>
    <property type="match status" value="1"/>
</dbReference>
<dbReference type="CDD" id="cd07377">
    <property type="entry name" value="WHTH_GntR"/>
    <property type="match status" value="1"/>
</dbReference>
<evidence type="ECO:0000256" key="1">
    <source>
        <dbReference type="ARBA" id="ARBA00023015"/>
    </source>
</evidence>
<dbReference type="PROSITE" id="PS50949">
    <property type="entry name" value="HTH_GNTR"/>
    <property type="match status" value="1"/>
</dbReference>
<gene>
    <name evidence="5" type="ORF">E1181_30725</name>
</gene>
<organism evidence="5 6">
    <name type="scientific">Saccharopolyspora terrae</name>
    <dbReference type="NCBI Taxonomy" id="2530384"/>
    <lineage>
        <taxon>Bacteria</taxon>
        <taxon>Bacillati</taxon>
        <taxon>Actinomycetota</taxon>
        <taxon>Actinomycetes</taxon>
        <taxon>Pseudonocardiales</taxon>
        <taxon>Pseudonocardiaceae</taxon>
        <taxon>Saccharopolyspora</taxon>
    </lineage>
</organism>
<dbReference type="GO" id="GO:0003700">
    <property type="term" value="F:DNA-binding transcription factor activity"/>
    <property type="evidence" value="ECO:0007669"/>
    <property type="project" value="InterPro"/>
</dbReference>
<proteinExistence type="predicted"/>
<keyword evidence="6" id="KW-1185">Reference proteome</keyword>
<dbReference type="SUPFAM" id="SSF64288">
    <property type="entry name" value="Chorismate lyase-like"/>
    <property type="match status" value="1"/>
</dbReference>
<evidence type="ECO:0000259" key="4">
    <source>
        <dbReference type="PROSITE" id="PS50949"/>
    </source>
</evidence>
<dbReference type="SMART" id="SM00345">
    <property type="entry name" value="HTH_GNTR"/>
    <property type="match status" value="1"/>
</dbReference>
<keyword evidence="3" id="KW-0804">Transcription</keyword>
<evidence type="ECO:0000313" key="5">
    <source>
        <dbReference type="EMBL" id="TDC98653.1"/>
    </source>
</evidence>
<dbReference type="Pfam" id="PF07702">
    <property type="entry name" value="UTRA"/>
    <property type="match status" value="1"/>
</dbReference>
<protein>
    <submittedName>
        <fullName evidence="5">GntR family transcriptional regulator</fullName>
    </submittedName>
</protein>
<reference evidence="5 6" key="1">
    <citation type="submission" date="2019-03" db="EMBL/GenBank/DDBJ databases">
        <title>Draft genome sequences of novel Actinobacteria.</title>
        <authorList>
            <person name="Sahin N."/>
            <person name="Ay H."/>
            <person name="Saygin H."/>
        </authorList>
    </citation>
    <scope>NUCLEOTIDE SEQUENCE [LARGE SCALE GENOMIC DNA]</scope>
    <source>
        <strain evidence="5 6">16K309</strain>
    </source>
</reference>
<sequence>MADVLRQQITAGRFDAGRLSRRFGASRNAVREALGLLRDEGLVSRQPGVGTVVTTPKYGHGLDRLAGLAETLTGCGTVVNEVRVVEAVAELPAAIAERLEVAPGAGGVHLERLRWLGGLPLSLDTSYLTADVGAAVVAGDLTGRDVFALIEERTGCPLERAEVAVHAVAADANTAALLQIPCGAAVFAIERRTRVRGGRAVDVESIRIRADRMILRTTVPRGPVSG</sequence>
<dbReference type="SUPFAM" id="SSF46785">
    <property type="entry name" value="Winged helix' DNA-binding domain"/>
    <property type="match status" value="1"/>
</dbReference>
<dbReference type="GO" id="GO:0045892">
    <property type="term" value="P:negative regulation of DNA-templated transcription"/>
    <property type="evidence" value="ECO:0007669"/>
    <property type="project" value="TreeGrafter"/>
</dbReference>
<dbReference type="AlphaFoldDB" id="A0A4R4VA13"/>
<dbReference type="Pfam" id="PF00392">
    <property type="entry name" value="GntR"/>
    <property type="match status" value="1"/>
</dbReference>
<dbReference type="EMBL" id="SMKS01000123">
    <property type="protein sequence ID" value="TDC98653.1"/>
    <property type="molecule type" value="Genomic_DNA"/>
</dbReference>
<dbReference type="InterPro" id="IPR000524">
    <property type="entry name" value="Tscrpt_reg_HTH_GntR"/>
</dbReference>
<name>A0A4R4VA13_9PSEU</name>
<evidence type="ECO:0000313" key="6">
    <source>
        <dbReference type="Proteomes" id="UP000295674"/>
    </source>
</evidence>
<dbReference type="Gene3D" id="3.40.1410.10">
    <property type="entry name" value="Chorismate lyase-like"/>
    <property type="match status" value="1"/>
</dbReference>
<dbReference type="InterPro" id="IPR036390">
    <property type="entry name" value="WH_DNA-bd_sf"/>
</dbReference>
<comment type="caution">
    <text evidence="5">The sequence shown here is derived from an EMBL/GenBank/DDBJ whole genome shotgun (WGS) entry which is preliminary data.</text>
</comment>
<feature type="domain" description="HTH gntR-type" evidence="4">
    <location>
        <begin position="1"/>
        <end position="56"/>
    </location>
</feature>
<accession>A0A4R4VA13</accession>
<evidence type="ECO:0000256" key="2">
    <source>
        <dbReference type="ARBA" id="ARBA00023125"/>
    </source>
</evidence>
<dbReference type="PANTHER" id="PTHR44846:SF17">
    <property type="entry name" value="GNTR-FAMILY TRANSCRIPTIONAL REGULATOR"/>
    <property type="match status" value="1"/>
</dbReference>
<dbReference type="InterPro" id="IPR011663">
    <property type="entry name" value="UTRA"/>
</dbReference>
<dbReference type="InterPro" id="IPR050679">
    <property type="entry name" value="Bact_HTH_transcr_reg"/>
</dbReference>
<dbReference type="InterPro" id="IPR028978">
    <property type="entry name" value="Chorismate_lyase_/UTRA_dom_sf"/>
</dbReference>
<dbReference type="OrthoDB" id="3194402at2"/>
<keyword evidence="1" id="KW-0805">Transcription regulation</keyword>
<dbReference type="SMART" id="SM00866">
    <property type="entry name" value="UTRA"/>
    <property type="match status" value="1"/>
</dbReference>
<dbReference type="GO" id="GO:0003677">
    <property type="term" value="F:DNA binding"/>
    <property type="evidence" value="ECO:0007669"/>
    <property type="project" value="UniProtKB-KW"/>
</dbReference>